<dbReference type="InterPro" id="IPR046373">
    <property type="entry name" value="Acyl-CoA_Oxase/DH_mid-dom_sf"/>
</dbReference>
<keyword evidence="11" id="KW-1185">Reference proteome</keyword>
<dbReference type="Pfam" id="PF02770">
    <property type="entry name" value="Acyl-CoA_dh_M"/>
    <property type="match status" value="1"/>
</dbReference>
<reference evidence="10 11" key="1">
    <citation type="journal article" date="2020" name="Microorganisms">
        <title>Osmotic Adaptation and Compatible Solute Biosynthesis of Phototrophic Bacteria as Revealed from Genome Analyses.</title>
        <authorList>
            <person name="Imhoff J.F."/>
            <person name="Rahn T."/>
            <person name="Kunzel S."/>
            <person name="Keller A."/>
            <person name="Neulinger S.C."/>
        </authorList>
    </citation>
    <scope>NUCLEOTIDE SEQUENCE [LARGE SCALE GENOMIC DNA]</scope>
    <source>
        <strain evidence="10 11">DSM 15382</strain>
    </source>
</reference>
<comment type="similarity">
    <text evidence="2 6">Belongs to the acyl-CoA dehydrogenase family.</text>
</comment>
<name>A0ABS1CZW9_9PROT</name>
<sequence>MDLRFTPEEAAFREEVRAFIRDHLPREIRERMRLGHPPRKQDTIAWMRILNERGWAAYSWPTEWGGPGWTPIQRMIFLEENLSAPAPELLSFNITMLGPVLIQFGTEAQKKHFLPRAANLDDWWCQGFSEPGAGSDLASLRTAAVRDGDHYVVNGQKIWTSTAHNADWCFCLVRTNPQAAKRQDGISFLLIDLRTPGIEVRPIISIDGSHHLNEVFFTDVRVPVGNLVGEENKGWSVAKYLLGNERTGIARLGKSKERVRFAKEVAKEVRMNGRPLIEDKAFRQRVAQIEVEMKALEITQLRVVSAYAKAGGNRPDPLSSVLKIKGTELLQASSELVMDVGGPQAMPVWQQELAALANEPAIGPDWAPQMAPNYLMLRAASIYGGTNEIQKNILNKAVLGL</sequence>
<organism evidence="10 11">
    <name type="scientific">Paracraurococcus ruber</name>
    <dbReference type="NCBI Taxonomy" id="77675"/>
    <lineage>
        <taxon>Bacteria</taxon>
        <taxon>Pseudomonadati</taxon>
        <taxon>Pseudomonadota</taxon>
        <taxon>Alphaproteobacteria</taxon>
        <taxon>Acetobacterales</taxon>
        <taxon>Roseomonadaceae</taxon>
        <taxon>Paracraurococcus</taxon>
    </lineage>
</organism>
<dbReference type="InterPro" id="IPR009075">
    <property type="entry name" value="AcylCo_DH/oxidase_C"/>
</dbReference>
<dbReference type="Pfam" id="PF02771">
    <property type="entry name" value="Acyl-CoA_dh_N"/>
    <property type="match status" value="1"/>
</dbReference>
<dbReference type="SUPFAM" id="SSF56645">
    <property type="entry name" value="Acyl-CoA dehydrogenase NM domain-like"/>
    <property type="match status" value="1"/>
</dbReference>
<dbReference type="InterPro" id="IPR037069">
    <property type="entry name" value="AcylCoA_DH/ox_N_sf"/>
</dbReference>
<dbReference type="Gene3D" id="2.40.110.10">
    <property type="entry name" value="Butyryl-CoA Dehydrogenase, subunit A, domain 2"/>
    <property type="match status" value="1"/>
</dbReference>
<evidence type="ECO:0000256" key="1">
    <source>
        <dbReference type="ARBA" id="ARBA00001974"/>
    </source>
</evidence>
<evidence type="ECO:0000256" key="4">
    <source>
        <dbReference type="ARBA" id="ARBA00022827"/>
    </source>
</evidence>
<evidence type="ECO:0000313" key="11">
    <source>
        <dbReference type="Proteomes" id="UP000697995"/>
    </source>
</evidence>
<dbReference type="EMBL" id="NRSG01000122">
    <property type="protein sequence ID" value="MBK1659766.1"/>
    <property type="molecule type" value="Genomic_DNA"/>
</dbReference>
<feature type="domain" description="Acyl-CoA dehydrogenase/oxidase N-terminal" evidence="9">
    <location>
        <begin position="6"/>
        <end position="119"/>
    </location>
</feature>
<accession>A0ABS1CZW9</accession>
<dbReference type="InterPro" id="IPR009100">
    <property type="entry name" value="AcylCoA_DH/oxidase_NM_dom_sf"/>
</dbReference>
<dbReference type="Pfam" id="PF00441">
    <property type="entry name" value="Acyl-CoA_dh_1"/>
    <property type="match status" value="1"/>
</dbReference>
<evidence type="ECO:0000259" key="7">
    <source>
        <dbReference type="Pfam" id="PF00441"/>
    </source>
</evidence>
<gene>
    <name evidence="10" type="ORF">CKO45_16150</name>
</gene>
<evidence type="ECO:0000256" key="6">
    <source>
        <dbReference type="RuleBase" id="RU362125"/>
    </source>
</evidence>
<evidence type="ECO:0000313" key="10">
    <source>
        <dbReference type="EMBL" id="MBK1659766.1"/>
    </source>
</evidence>
<keyword evidence="3 6" id="KW-0285">Flavoprotein</keyword>
<dbReference type="InterPro" id="IPR052161">
    <property type="entry name" value="Mycobact_Acyl-CoA_DH"/>
</dbReference>
<feature type="domain" description="Acyl-CoA oxidase/dehydrogenase middle" evidence="8">
    <location>
        <begin position="125"/>
        <end position="220"/>
    </location>
</feature>
<comment type="cofactor">
    <cofactor evidence="1 6">
        <name>FAD</name>
        <dbReference type="ChEBI" id="CHEBI:57692"/>
    </cofactor>
</comment>
<dbReference type="RefSeq" id="WP_133218561.1">
    <property type="nucleotide sequence ID" value="NZ_NRSG01000122.1"/>
</dbReference>
<evidence type="ECO:0000256" key="5">
    <source>
        <dbReference type="ARBA" id="ARBA00023002"/>
    </source>
</evidence>
<feature type="domain" description="Acyl-CoA dehydrogenase/oxidase C-terminal" evidence="7">
    <location>
        <begin position="232"/>
        <end position="398"/>
    </location>
</feature>
<evidence type="ECO:0000259" key="8">
    <source>
        <dbReference type="Pfam" id="PF02770"/>
    </source>
</evidence>
<keyword evidence="4 6" id="KW-0274">FAD</keyword>
<dbReference type="InterPro" id="IPR013786">
    <property type="entry name" value="AcylCoA_DH/ox_N"/>
</dbReference>
<dbReference type="PANTHER" id="PTHR43292">
    <property type="entry name" value="ACYL-COA DEHYDROGENASE"/>
    <property type="match status" value="1"/>
</dbReference>
<comment type="caution">
    <text evidence="10">The sequence shown here is derived from an EMBL/GenBank/DDBJ whole genome shotgun (WGS) entry which is preliminary data.</text>
</comment>
<dbReference type="InterPro" id="IPR036250">
    <property type="entry name" value="AcylCo_DH-like_C"/>
</dbReference>
<dbReference type="Gene3D" id="1.10.540.10">
    <property type="entry name" value="Acyl-CoA dehydrogenase/oxidase, N-terminal domain"/>
    <property type="match status" value="1"/>
</dbReference>
<evidence type="ECO:0000256" key="3">
    <source>
        <dbReference type="ARBA" id="ARBA00022630"/>
    </source>
</evidence>
<protein>
    <submittedName>
        <fullName evidence="10">Pimeloyl-CoA dehydrogenase large subunit</fullName>
    </submittedName>
</protein>
<dbReference type="Proteomes" id="UP000697995">
    <property type="component" value="Unassembled WGS sequence"/>
</dbReference>
<dbReference type="PANTHER" id="PTHR43292:SF3">
    <property type="entry name" value="ACYL-COA DEHYDROGENASE FADE29"/>
    <property type="match status" value="1"/>
</dbReference>
<dbReference type="Gene3D" id="1.20.140.10">
    <property type="entry name" value="Butyryl-CoA Dehydrogenase, subunit A, domain 3"/>
    <property type="match status" value="1"/>
</dbReference>
<evidence type="ECO:0000259" key="9">
    <source>
        <dbReference type="Pfam" id="PF02771"/>
    </source>
</evidence>
<proteinExistence type="inferred from homology"/>
<dbReference type="SUPFAM" id="SSF47203">
    <property type="entry name" value="Acyl-CoA dehydrogenase C-terminal domain-like"/>
    <property type="match status" value="1"/>
</dbReference>
<dbReference type="InterPro" id="IPR006091">
    <property type="entry name" value="Acyl-CoA_Oxase/DH_mid-dom"/>
</dbReference>
<keyword evidence="5 6" id="KW-0560">Oxidoreductase</keyword>
<evidence type="ECO:0000256" key="2">
    <source>
        <dbReference type="ARBA" id="ARBA00009347"/>
    </source>
</evidence>